<dbReference type="OrthoDB" id="3521506at2759"/>
<evidence type="ECO:0000313" key="1">
    <source>
        <dbReference type="EMBL" id="RPA89453.1"/>
    </source>
</evidence>
<sequence length="54" mass="5806">MGVTKKALIAFIEDIPDSKPTGFPMSCFCLDMQGLTSGVPKKYNLQLQANRGSG</sequence>
<feature type="non-terminal residue" evidence="1">
    <location>
        <position position="54"/>
    </location>
</feature>
<dbReference type="Proteomes" id="UP000276215">
    <property type="component" value="Unassembled WGS sequence"/>
</dbReference>
<name>A0A3N4ITF0_9PEZI</name>
<proteinExistence type="predicted"/>
<dbReference type="AlphaFoldDB" id="A0A3N4ITF0"/>
<reference evidence="1 2" key="1">
    <citation type="journal article" date="2018" name="Nat. Ecol. Evol.">
        <title>Pezizomycetes genomes reveal the molecular basis of ectomycorrhizal truffle lifestyle.</title>
        <authorList>
            <person name="Murat C."/>
            <person name="Payen T."/>
            <person name="Noel B."/>
            <person name="Kuo A."/>
            <person name="Morin E."/>
            <person name="Chen J."/>
            <person name="Kohler A."/>
            <person name="Krizsan K."/>
            <person name="Balestrini R."/>
            <person name="Da Silva C."/>
            <person name="Montanini B."/>
            <person name="Hainaut M."/>
            <person name="Levati E."/>
            <person name="Barry K.W."/>
            <person name="Belfiori B."/>
            <person name="Cichocki N."/>
            <person name="Clum A."/>
            <person name="Dockter R.B."/>
            <person name="Fauchery L."/>
            <person name="Guy J."/>
            <person name="Iotti M."/>
            <person name="Le Tacon F."/>
            <person name="Lindquist E.A."/>
            <person name="Lipzen A."/>
            <person name="Malagnac F."/>
            <person name="Mello A."/>
            <person name="Molinier V."/>
            <person name="Miyauchi S."/>
            <person name="Poulain J."/>
            <person name="Riccioni C."/>
            <person name="Rubini A."/>
            <person name="Sitrit Y."/>
            <person name="Splivallo R."/>
            <person name="Traeger S."/>
            <person name="Wang M."/>
            <person name="Zifcakova L."/>
            <person name="Wipf D."/>
            <person name="Zambonelli A."/>
            <person name="Paolocci F."/>
            <person name="Nowrousian M."/>
            <person name="Ottonello S."/>
            <person name="Baldrian P."/>
            <person name="Spatafora J.W."/>
            <person name="Henrissat B."/>
            <person name="Nagy L.G."/>
            <person name="Aury J.M."/>
            <person name="Wincker P."/>
            <person name="Grigoriev I.V."/>
            <person name="Bonfante P."/>
            <person name="Martin F.M."/>
        </authorList>
    </citation>
    <scope>NUCLEOTIDE SEQUENCE [LARGE SCALE GENOMIC DNA]</scope>
    <source>
        <strain evidence="1 2">120613-1</strain>
    </source>
</reference>
<evidence type="ECO:0000313" key="2">
    <source>
        <dbReference type="Proteomes" id="UP000276215"/>
    </source>
</evidence>
<organism evidence="1 2">
    <name type="scientific">Choiromyces venosus 120613-1</name>
    <dbReference type="NCBI Taxonomy" id="1336337"/>
    <lineage>
        <taxon>Eukaryota</taxon>
        <taxon>Fungi</taxon>
        <taxon>Dikarya</taxon>
        <taxon>Ascomycota</taxon>
        <taxon>Pezizomycotina</taxon>
        <taxon>Pezizomycetes</taxon>
        <taxon>Pezizales</taxon>
        <taxon>Tuberaceae</taxon>
        <taxon>Choiromyces</taxon>
    </lineage>
</organism>
<protein>
    <submittedName>
        <fullName evidence="1">Uncharacterized protein</fullName>
    </submittedName>
</protein>
<accession>A0A3N4ITF0</accession>
<keyword evidence="2" id="KW-1185">Reference proteome</keyword>
<dbReference type="EMBL" id="ML120579">
    <property type="protein sequence ID" value="RPA89453.1"/>
    <property type="molecule type" value="Genomic_DNA"/>
</dbReference>
<gene>
    <name evidence="1" type="ORF">L873DRAFT_1822817</name>
</gene>